<protein>
    <submittedName>
        <fullName evidence="1">Uncharacterized protein</fullName>
    </submittedName>
</protein>
<proteinExistence type="predicted"/>
<organism evidence="1 2">
    <name type="scientific">Clostridium homopropionicum DSM 5847</name>
    <dbReference type="NCBI Taxonomy" id="1121318"/>
    <lineage>
        <taxon>Bacteria</taxon>
        <taxon>Bacillati</taxon>
        <taxon>Bacillota</taxon>
        <taxon>Clostridia</taxon>
        <taxon>Eubacteriales</taxon>
        <taxon>Clostridiaceae</taxon>
        <taxon>Clostridium</taxon>
    </lineage>
</organism>
<dbReference type="Gene3D" id="3.40.50.1110">
    <property type="entry name" value="SGNH hydrolase"/>
    <property type="match status" value="1"/>
</dbReference>
<dbReference type="STRING" id="36844.SAMN04488501_1339"/>
<comment type="caution">
    <text evidence="1">The sequence shown here is derived from an EMBL/GenBank/DDBJ whole genome shotgun (WGS) entry which is preliminary data.</text>
</comment>
<dbReference type="InterPro" id="IPR036514">
    <property type="entry name" value="SGNH_hydro_sf"/>
</dbReference>
<dbReference type="AlphaFoldDB" id="A0A0L6ZF04"/>
<sequence length="359" mass="41429">MRPKPASSIFSSRLWINRLIKAAAFVVCFFIIEAEAAFLLDPGRYKSDFHPRMRWEEFYNISKEKENLDLIFLGSSHAYRSFDPEIFNSKLGVNSFNMGHSSQNPVDSYYVLKEVLKYQKPKVVVFEQYFVVAEGEDSDFISATYTYDYLKPSLNKLSCLVNDFNPKDYPKALLMAVRDKDNWANKALIKANMLREYNLFKQLITGKEENQQAPVESSKGEVYQGLGYVSNDGIASYSELTTGNKLKDYKGPNWNEKRLSYDDKVLKLCKENNIKVIMVTAPLPPSSLKLIKNYDELHNKFQEIADKNGVEYIDYNFINREKNMFTDKNFKDADHLNSSGVKILDDDLIKYINDLIAAK</sequence>
<accession>A0A0L6ZF04</accession>
<gene>
    <name evidence="1" type="ORF">CLHOM_00140</name>
</gene>
<dbReference type="EMBL" id="LHUR01000004">
    <property type="protein sequence ID" value="KOA21555.1"/>
    <property type="molecule type" value="Genomic_DNA"/>
</dbReference>
<name>A0A0L6ZF04_9CLOT</name>
<dbReference type="RefSeq" id="WP_052219635.1">
    <property type="nucleotide sequence ID" value="NZ_LHUR01000004.1"/>
</dbReference>
<reference evidence="2" key="1">
    <citation type="submission" date="2015-08" db="EMBL/GenBank/DDBJ databases">
        <title>Genome sequence of the strict anaerobe Clostridium homopropionicum LuHBu1 (DSM 5847T).</title>
        <authorList>
            <person name="Poehlein A."/>
            <person name="Beck M."/>
            <person name="Schiel-Bengelsdorf B."/>
            <person name="Bengelsdorf F.R."/>
            <person name="Daniel R."/>
            <person name="Duerre P."/>
        </authorList>
    </citation>
    <scope>NUCLEOTIDE SEQUENCE [LARGE SCALE GENOMIC DNA]</scope>
    <source>
        <strain evidence="2">DSM 5847</strain>
    </source>
</reference>
<dbReference type="SUPFAM" id="SSF52266">
    <property type="entry name" value="SGNH hydrolase"/>
    <property type="match status" value="2"/>
</dbReference>
<keyword evidence="2" id="KW-1185">Reference proteome</keyword>
<dbReference type="Pfam" id="PF07611">
    <property type="entry name" value="DUF1574"/>
    <property type="match status" value="1"/>
</dbReference>
<dbReference type="PATRIC" id="fig|1121318.3.peg.14"/>
<evidence type="ECO:0000313" key="1">
    <source>
        <dbReference type="EMBL" id="KOA21555.1"/>
    </source>
</evidence>
<dbReference type="InterPro" id="IPR011468">
    <property type="entry name" value="DUF1574"/>
</dbReference>
<dbReference type="Proteomes" id="UP000037043">
    <property type="component" value="Unassembled WGS sequence"/>
</dbReference>
<evidence type="ECO:0000313" key="2">
    <source>
        <dbReference type="Proteomes" id="UP000037043"/>
    </source>
</evidence>